<dbReference type="HOGENOM" id="CLU_183511_0_0_9"/>
<accession>D4JAI6</accession>
<proteinExistence type="predicted"/>
<reference evidence="1 2" key="1">
    <citation type="submission" date="2010-03" db="EMBL/GenBank/DDBJ databases">
        <title>The genome sequence of Coprococcus catus GD/7.</title>
        <authorList>
            <consortium name="metaHIT consortium -- http://www.metahit.eu/"/>
            <person name="Pajon A."/>
            <person name="Turner K."/>
            <person name="Parkhill J."/>
            <person name="Duncan S."/>
            <person name="Flint H."/>
        </authorList>
    </citation>
    <scope>NUCLEOTIDE SEQUENCE [LARGE SCALE GENOMIC DNA]</scope>
    <source>
        <strain evidence="1 2">GD/7</strain>
    </source>
</reference>
<gene>
    <name evidence="1" type="ORF">CC1_27370</name>
</gene>
<dbReference type="Gene3D" id="3.90.1150.10">
    <property type="entry name" value="Aspartate Aminotransferase, domain 1"/>
    <property type="match status" value="1"/>
</dbReference>
<dbReference type="PATRIC" id="fig|717962.3.peg.2624"/>
<dbReference type="SUPFAM" id="SSF53383">
    <property type="entry name" value="PLP-dependent transferases"/>
    <property type="match status" value="1"/>
</dbReference>
<evidence type="ECO:0008006" key="3">
    <source>
        <dbReference type="Google" id="ProtNLM"/>
    </source>
</evidence>
<evidence type="ECO:0000313" key="2">
    <source>
        <dbReference type="Proteomes" id="UP000008798"/>
    </source>
</evidence>
<evidence type="ECO:0000313" key="1">
    <source>
        <dbReference type="EMBL" id="CBK81357.1"/>
    </source>
</evidence>
<dbReference type="InterPro" id="IPR015424">
    <property type="entry name" value="PyrdxlP-dep_Trfase"/>
</dbReference>
<dbReference type="Proteomes" id="UP000008798">
    <property type="component" value="Chromosome"/>
</dbReference>
<organism evidence="1 2">
    <name type="scientific">Coprococcus catus GD/7</name>
    <dbReference type="NCBI Taxonomy" id="717962"/>
    <lineage>
        <taxon>Bacteria</taxon>
        <taxon>Bacillati</taxon>
        <taxon>Bacillota</taxon>
        <taxon>Clostridia</taxon>
        <taxon>Lachnospirales</taxon>
        <taxon>Lachnospiraceae</taxon>
        <taxon>Coprococcus</taxon>
    </lineage>
</organism>
<dbReference type="InterPro" id="IPR015422">
    <property type="entry name" value="PyrdxlP-dep_Trfase_small"/>
</dbReference>
<dbReference type="AlphaFoldDB" id="D4JAI6"/>
<sequence>MPEGTYMIFLDCTEYCQQTGKNLDEVLKAGWNVGVGWQDGRKFKGSCHIRMNLAVPFSRIQEACDRLEKYVFVK</sequence>
<dbReference type="KEGG" id="cct:CC1_27370"/>
<dbReference type="EMBL" id="FP929038">
    <property type="protein sequence ID" value="CBK81357.1"/>
    <property type="molecule type" value="Genomic_DNA"/>
</dbReference>
<name>D4JAI6_9FIRM</name>
<protein>
    <recommendedName>
        <fullName evidence="3">Bifunctional PLP-dependent enzyme with beta-cystathionase and maltose regulon repressor activities</fullName>
    </recommendedName>
</protein>
<reference evidence="1 2" key="2">
    <citation type="submission" date="2010-03" db="EMBL/GenBank/DDBJ databases">
        <authorList>
            <person name="Pajon A."/>
        </authorList>
    </citation>
    <scope>NUCLEOTIDE SEQUENCE [LARGE SCALE GENOMIC DNA]</scope>
    <source>
        <strain evidence="1 2">GD/7</strain>
    </source>
</reference>
<dbReference type="STRING" id="717962.CC1_27370"/>